<feature type="compositionally biased region" description="Polar residues" evidence="1">
    <location>
        <begin position="78"/>
        <end position="91"/>
    </location>
</feature>
<proteinExistence type="predicted"/>
<evidence type="ECO:0000256" key="1">
    <source>
        <dbReference type="SAM" id="MobiDB-lite"/>
    </source>
</evidence>
<name>A0ABV1TR68_9ACTN</name>
<reference evidence="2 3" key="1">
    <citation type="submission" date="2024-06" db="EMBL/GenBank/DDBJ databases">
        <title>The Natural Products Discovery Center: Release of the First 8490 Sequenced Strains for Exploring Actinobacteria Biosynthetic Diversity.</title>
        <authorList>
            <person name="Kalkreuter E."/>
            <person name="Kautsar S.A."/>
            <person name="Yang D."/>
            <person name="Bader C.D."/>
            <person name="Teijaro C.N."/>
            <person name="Fluegel L."/>
            <person name="Davis C.M."/>
            <person name="Simpson J.R."/>
            <person name="Lauterbach L."/>
            <person name="Steele A.D."/>
            <person name="Gui C."/>
            <person name="Meng S."/>
            <person name="Li G."/>
            <person name="Viehrig K."/>
            <person name="Ye F."/>
            <person name="Su P."/>
            <person name="Kiefer A.F."/>
            <person name="Nichols A."/>
            <person name="Cepeda A.J."/>
            <person name="Yan W."/>
            <person name="Fan B."/>
            <person name="Jiang Y."/>
            <person name="Adhikari A."/>
            <person name="Zheng C.-J."/>
            <person name="Schuster L."/>
            <person name="Cowan T.M."/>
            <person name="Smanski M.J."/>
            <person name="Chevrette M.G."/>
            <person name="De Carvalho L.P.S."/>
            <person name="Shen B."/>
        </authorList>
    </citation>
    <scope>NUCLEOTIDE SEQUENCE [LARGE SCALE GENOMIC DNA]</scope>
    <source>
        <strain evidence="2 3">NPDC001694</strain>
    </source>
</reference>
<dbReference type="EMBL" id="JBEOZM010000022">
    <property type="protein sequence ID" value="MER6272520.1"/>
    <property type="molecule type" value="Genomic_DNA"/>
</dbReference>
<feature type="region of interest" description="Disordered" evidence="1">
    <location>
        <begin position="78"/>
        <end position="100"/>
    </location>
</feature>
<dbReference type="Proteomes" id="UP001490365">
    <property type="component" value="Unassembled WGS sequence"/>
</dbReference>
<organism evidence="2 3">
    <name type="scientific">Streptomyces sp. 900105755</name>
    <dbReference type="NCBI Taxonomy" id="3154389"/>
    <lineage>
        <taxon>Bacteria</taxon>
        <taxon>Bacillati</taxon>
        <taxon>Actinomycetota</taxon>
        <taxon>Actinomycetes</taxon>
        <taxon>Kitasatosporales</taxon>
        <taxon>Streptomycetaceae</taxon>
        <taxon>Streptomyces</taxon>
    </lineage>
</organism>
<comment type="caution">
    <text evidence="2">The sequence shown here is derived from an EMBL/GenBank/DDBJ whole genome shotgun (WGS) entry which is preliminary data.</text>
</comment>
<gene>
    <name evidence="2" type="ORF">ABT211_35410</name>
</gene>
<sequence length="100" mass="10483">MLATAASASGTAASVTLLSRIAATHPHITKARADARCRTIAIDHGARHGGVDVHPVQRPPGARGFTIIPRRWTIKRSIGSSCTTDASPATTRHTRTGPKP</sequence>
<protein>
    <submittedName>
        <fullName evidence="2">Uncharacterized protein</fullName>
    </submittedName>
</protein>
<evidence type="ECO:0000313" key="3">
    <source>
        <dbReference type="Proteomes" id="UP001490365"/>
    </source>
</evidence>
<accession>A0ABV1TR68</accession>
<dbReference type="RefSeq" id="WP_351960835.1">
    <property type="nucleotide sequence ID" value="NZ_JBEOZM010000022.1"/>
</dbReference>
<evidence type="ECO:0000313" key="2">
    <source>
        <dbReference type="EMBL" id="MER6272520.1"/>
    </source>
</evidence>
<keyword evidence="3" id="KW-1185">Reference proteome</keyword>